<accession>A0A9W6JIW9</accession>
<reference evidence="1" key="2">
    <citation type="submission" date="2023-01" db="EMBL/GenBank/DDBJ databases">
        <authorList>
            <person name="Sun Q."/>
            <person name="Evtushenko L."/>
        </authorList>
    </citation>
    <scope>NUCLEOTIDE SEQUENCE</scope>
    <source>
        <strain evidence="1">VKM B-2555</strain>
    </source>
</reference>
<dbReference type="Proteomes" id="UP001143364">
    <property type="component" value="Unassembled WGS sequence"/>
</dbReference>
<comment type="caution">
    <text evidence="1">The sequence shown here is derived from an EMBL/GenBank/DDBJ whole genome shotgun (WGS) entry which is preliminary data.</text>
</comment>
<dbReference type="EMBL" id="BSFK01000016">
    <property type="protein sequence ID" value="GLK78047.1"/>
    <property type="molecule type" value="Genomic_DNA"/>
</dbReference>
<protein>
    <submittedName>
        <fullName evidence="1">Uncharacterized protein</fullName>
    </submittedName>
</protein>
<sequence length="100" mass="11211">MSGNIIHFQNCASEVDRRLEALDAQGIEIWVKFSSFGNDILFELQPEALTVKAMDLVADTVRRFKGDPEFREHIESYAISVGVAVHGVEQEAWKFTPVAS</sequence>
<evidence type="ECO:0000313" key="2">
    <source>
        <dbReference type="Proteomes" id="UP001143364"/>
    </source>
</evidence>
<name>A0A9W6JIW9_9HYPH</name>
<gene>
    <name evidence="1" type="ORF">GCM10008171_33010</name>
</gene>
<dbReference type="AlphaFoldDB" id="A0A9W6JIW9"/>
<evidence type="ECO:0000313" key="1">
    <source>
        <dbReference type="EMBL" id="GLK78047.1"/>
    </source>
</evidence>
<dbReference type="RefSeq" id="WP_271205866.1">
    <property type="nucleotide sequence ID" value="NZ_BSFK01000016.1"/>
</dbReference>
<organism evidence="1 2">
    <name type="scientific">Methylopila jiangsuensis</name>
    <dbReference type="NCBI Taxonomy" id="586230"/>
    <lineage>
        <taxon>Bacteria</taxon>
        <taxon>Pseudomonadati</taxon>
        <taxon>Pseudomonadota</taxon>
        <taxon>Alphaproteobacteria</taxon>
        <taxon>Hyphomicrobiales</taxon>
        <taxon>Methylopilaceae</taxon>
        <taxon>Methylopila</taxon>
    </lineage>
</organism>
<keyword evidence="2" id="KW-1185">Reference proteome</keyword>
<reference evidence="1" key="1">
    <citation type="journal article" date="2014" name="Int. J. Syst. Evol. Microbiol.">
        <title>Complete genome sequence of Corynebacterium casei LMG S-19264T (=DSM 44701T), isolated from a smear-ripened cheese.</title>
        <authorList>
            <consortium name="US DOE Joint Genome Institute (JGI-PGF)"/>
            <person name="Walter F."/>
            <person name="Albersmeier A."/>
            <person name="Kalinowski J."/>
            <person name="Ruckert C."/>
        </authorList>
    </citation>
    <scope>NUCLEOTIDE SEQUENCE</scope>
    <source>
        <strain evidence="1">VKM B-2555</strain>
    </source>
</reference>
<proteinExistence type="predicted"/>